<dbReference type="Gene3D" id="2.60.120.10">
    <property type="entry name" value="Jelly Rolls"/>
    <property type="match status" value="1"/>
</dbReference>
<sequence length="100" mass="11016">MTTIHTLDELDGQPHANVFPDREPKTVRLSLDADESVPAHSHPGRDIVLYLVEGEIELQLGDRTHDLTAGEIARFEGEQEISPRAVEPSVALIVLAPRSE</sequence>
<feature type="domain" description="Cupin type-2" evidence="2">
    <location>
        <begin position="30"/>
        <end position="82"/>
    </location>
</feature>
<dbReference type="InterPro" id="IPR014710">
    <property type="entry name" value="RmlC-like_jellyroll"/>
</dbReference>
<dbReference type="Pfam" id="PF07883">
    <property type="entry name" value="Cupin_2"/>
    <property type="match status" value="1"/>
</dbReference>
<reference evidence="3 4" key="1">
    <citation type="submission" date="2018-12" db="EMBL/GenBank/DDBJ databases">
        <title>Complete genome sequence of Haloplanus rallus MBLA0036.</title>
        <authorList>
            <person name="Nam Y.-d."/>
            <person name="Kang J."/>
            <person name="Chung W.-H."/>
            <person name="Park Y.S."/>
        </authorList>
    </citation>
    <scope>NUCLEOTIDE SEQUENCE [LARGE SCALE GENOMIC DNA]</scope>
    <source>
        <strain evidence="3 4">MBLA0036</strain>
    </source>
</reference>
<dbReference type="OrthoDB" id="199885at2157"/>
<dbReference type="KEGG" id="hra:EI982_13385"/>
<feature type="region of interest" description="Disordered" evidence="1">
    <location>
        <begin position="1"/>
        <end position="20"/>
    </location>
</feature>
<organism evidence="3 4">
    <name type="scientific">Haloplanus rallus</name>
    <dbReference type="NCBI Taxonomy" id="1816183"/>
    <lineage>
        <taxon>Archaea</taxon>
        <taxon>Methanobacteriati</taxon>
        <taxon>Methanobacteriota</taxon>
        <taxon>Stenosarchaea group</taxon>
        <taxon>Halobacteria</taxon>
        <taxon>Halobacteriales</taxon>
        <taxon>Haloferacaceae</taxon>
        <taxon>Haloplanus</taxon>
    </lineage>
</organism>
<protein>
    <submittedName>
        <fullName evidence="3">Cupin domain-containing protein</fullName>
    </submittedName>
</protein>
<dbReference type="Proteomes" id="UP000428325">
    <property type="component" value="Chromosome"/>
</dbReference>
<dbReference type="GeneID" id="43370555"/>
<evidence type="ECO:0000313" key="3">
    <source>
        <dbReference type="EMBL" id="QGX95713.1"/>
    </source>
</evidence>
<evidence type="ECO:0000313" key="4">
    <source>
        <dbReference type="Proteomes" id="UP000428325"/>
    </source>
</evidence>
<evidence type="ECO:0000259" key="2">
    <source>
        <dbReference type="Pfam" id="PF07883"/>
    </source>
</evidence>
<name>A0A6B9FGZ5_9EURY</name>
<dbReference type="AlphaFoldDB" id="A0A6B9FGZ5"/>
<gene>
    <name evidence="3" type="ORF">EI982_13385</name>
</gene>
<dbReference type="InterPro" id="IPR013096">
    <property type="entry name" value="Cupin_2"/>
</dbReference>
<dbReference type="InterPro" id="IPR011051">
    <property type="entry name" value="RmlC_Cupin_sf"/>
</dbReference>
<keyword evidence="4" id="KW-1185">Reference proteome</keyword>
<accession>A0A6B9FGZ5</accession>
<proteinExistence type="predicted"/>
<dbReference type="EMBL" id="CP034345">
    <property type="protein sequence ID" value="QGX95713.1"/>
    <property type="molecule type" value="Genomic_DNA"/>
</dbReference>
<dbReference type="RefSeq" id="WP_157690175.1">
    <property type="nucleotide sequence ID" value="NZ_CP034345.1"/>
</dbReference>
<evidence type="ECO:0000256" key="1">
    <source>
        <dbReference type="SAM" id="MobiDB-lite"/>
    </source>
</evidence>
<dbReference type="SUPFAM" id="SSF51182">
    <property type="entry name" value="RmlC-like cupins"/>
    <property type="match status" value="1"/>
</dbReference>